<dbReference type="AlphaFoldDB" id="A0ABD6DVK8"/>
<dbReference type="Proteomes" id="UP001597092">
    <property type="component" value="Unassembled WGS sequence"/>
</dbReference>
<dbReference type="GO" id="GO:0008168">
    <property type="term" value="F:methyltransferase activity"/>
    <property type="evidence" value="ECO:0007669"/>
    <property type="project" value="UniProtKB-KW"/>
</dbReference>
<comment type="caution">
    <text evidence="4">The sequence shown here is derived from an EMBL/GenBank/DDBJ whole genome shotgun (WGS) entry which is preliminary data.</text>
</comment>
<dbReference type="GO" id="GO:0004519">
    <property type="term" value="F:endonuclease activity"/>
    <property type="evidence" value="ECO:0007669"/>
    <property type="project" value="UniProtKB-KW"/>
</dbReference>
<keyword evidence="4" id="KW-0378">Hydrolase</keyword>
<dbReference type="PANTHER" id="PTHR33841:SF5">
    <property type="entry name" value="DNA METHYLASE (MODIFICATION METHYLASE) (METHYLTRANSFERASE)-RELATED"/>
    <property type="match status" value="1"/>
</dbReference>
<keyword evidence="5" id="KW-1185">Reference proteome</keyword>
<keyword evidence="2" id="KW-0808">Transferase</keyword>
<keyword evidence="1" id="KW-0489">Methyltransferase</keyword>
<dbReference type="PANTHER" id="PTHR33841">
    <property type="entry name" value="DNA METHYLTRANSFERASE YEEA-RELATED"/>
    <property type="match status" value="1"/>
</dbReference>
<dbReference type="InterPro" id="IPR050953">
    <property type="entry name" value="N4_N6_ade-DNA_methylase"/>
</dbReference>
<dbReference type="GO" id="GO:0032259">
    <property type="term" value="P:methylation"/>
    <property type="evidence" value="ECO:0007669"/>
    <property type="project" value="UniProtKB-KW"/>
</dbReference>
<accession>A0ABD6DVK8</accession>
<protein>
    <submittedName>
        <fullName evidence="4">Type I restriction endonuclease subunit M</fullName>
    </submittedName>
</protein>
<evidence type="ECO:0000256" key="1">
    <source>
        <dbReference type="ARBA" id="ARBA00022603"/>
    </source>
</evidence>
<keyword evidence="3" id="KW-0949">S-adenosyl-L-methionine</keyword>
<dbReference type="Gene3D" id="3.40.50.150">
    <property type="entry name" value="Vaccinia Virus protein VP39"/>
    <property type="match status" value="1"/>
</dbReference>
<dbReference type="EMBL" id="JBHUDP010000004">
    <property type="protein sequence ID" value="MFD1686316.1"/>
    <property type="molecule type" value="Genomic_DNA"/>
</dbReference>
<evidence type="ECO:0000256" key="3">
    <source>
        <dbReference type="ARBA" id="ARBA00022691"/>
    </source>
</evidence>
<reference evidence="4 5" key="1">
    <citation type="journal article" date="2019" name="Int. J. Syst. Evol. Microbiol.">
        <title>The Global Catalogue of Microorganisms (GCM) 10K type strain sequencing project: providing services to taxonomists for standard genome sequencing and annotation.</title>
        <authorList>
            <consortium name="The Broad Institute Genomics Platform"/>
            <consortium name="The Broad Institute Genome Sequencing Center for Infectious Disease"/>
            <person name="Wu L."/>
            <person name="Ma J."/>
        </authorList>
    </citation>
    <scope>NUCLEOTIDE SEQUENCE [LARGE SCALE GENOMIC DNA]</scope>
    <source>
        <strain evidence="4 5">CGMCC 1.10387</strain>
    </source>
</reference>
<name>A0ABD6DVK8_9EURY</name>
<dbReference type="InterPro" id="IPR029063">
    <property type="entry name" value="SAM-dependent_MTases_sf"/>
</dbReference>
<evidence type="ECO:0000256" key="2">
    <source>
        <dbReference type="ARBA" id="ARBA00022679"/>
    </source>
</evidence>
<evidence type="ECO:0000313" key="5">
    <source>
        <dbReference type="Proteomes" id="UP001597092"/>
    </source>
</evidence>
<organism evidence="4 5">
    <name type="scientific">Halobellus litoreus</name>
    <dbReference type="NCBI Taxonomy" id="755310"/>
    <lineage>
        <taxon>Archaea</taxon>
        <taxon>Methanobacteriati</taxon>
        <taxon>Methanobacteriota</taxon>
        <taxon>Stenosarchaea group</taxon>
        <taxon>Halobacteria</taxon>
        <taxon>Halobacteriales</taxon>
        <taxon>Haloferacaceae</taxon>
        <taxon>Halobellus</taxon>
    </lineage>
</organism>
<sequence length="799" mass="87260">MPDGDSVGDNDGTSPLPRLLDTDLLGQYRSSLEASLGHPTIESEFDAWRAYVAGRHGDVFAHLADDSSVSAAAQTLFVDTLTFDFLLTRLLDAVEDRFDCTVARPLAADASVPFDADFASVHEVVAAEMSVPAEASAFRRQAVECVESASPYDVAGLYRESVSLRTRRAFGRYDTPRGLAELAVQEVFERSAEGGRASEAAGSESELRSAEEADSARSADISLVVDPGCGAGAFLGAAAARLVAEPRDVPATERIRTILDSVRGFDIAPSAVRASRLALILAVRPLLEAMNDSERATEGRPTFTPRVVLGDAAEATPDSPPLDGERADALLMNPPWLTWDSLSETVKDRWRTDSGDGSEPALFGHRGLDARLGYANDDLSVPYALRCVHRLLRDGGRASLILKRDLLIGPAGERLRRSDIGGRSIVYDRVHDFGSLAPFAEVDAGTALFALRMGGSGDHSDVSGTEPTEDGIPLTRWCTVSETNAPTPSRNGVDSFESLSRMRSSFDRTRTHLVPAEPGTPSSPWLSADAERAALGTCTYRIRHGVKDDAKAVYAVDEETIERHGLESDHVYPYLKSKHIVKYGLFGHDLQLVPQRRVDENNEDEIRRETPATYAYLDAHRDRLLDRGSSWFDGEPFYSLFGIGPYTWAEYKVVWCRLGFKPHFAVVSTVSDSLVGDKPVVPGDHCMFVATDDEREAHYLCALLNSAPYQRCLRDISSGGKASLSKSTVERLALPKWDDSHRQRRLAALSQRAHSIVPEHTDCSKRAYNTKTIPELASVQHEIDRTAERFLVADADGGV</sequence>
<evidence type="ECO:0000313" key="4">
    <source>
        <dbReference type="EMBL" id="MFD1686316.1"/>
    </source>
</evidence>
<dbReference type="RefSeq" id="WP_256305346.1">
    <property type="nucleotide sequence ID" value="NZ_JANHAW010000001.1"/>
</dbReference>
<dbReference type="PRINTS" id="PR00507">
    <property type="entry name" value="N12N6MTFRASE"/>
</dbReference>
<keyword evidence="4" id="KW-0540">Nuclease</keyword>
<proteinExistence type="predicted"/>
<keyword evidence="4" id="KW-0255">Endonuclease</keyword>
<gene>
    <name evidence="4" type="ORF">ACFSAS_11895</name>
</gene>
<dbReference type="SUPFAM" id="SSF53335">
    <property type="entry name" value="S-adenosyl-L-methionine-dependent methyltransferases"/>
    <property type="match status" value="1"/>
</dbReference>